<dbReference type="RefSeq" id="XP_009252822.1">
    <property type="nucleotide sequence ID" value="XM_009254547.1"/>
</dbReference>
<dbReference type="AlphaFoldDB" id="K3VVE8"/>
<sequence length="34" mass="4138">RVINWNKILTFSRSLKASYNNLISFIFKIFYIIN</sequence>
<dbReference type="EMBL" id="AFNW01000044">
    <property type="protein sequence ID" value="EKJ78393.1"/>
    <property type="molecule type" value="Genomic_DNA"/>
</dbReference>
<evidence type="ECO:0000313" key="2">
    <source>
        <dbReference type="Proteomes" id="UP000007978"/>
    </source>
</evidence>
<dbReference type="GeneID" id="20360047"/>
<comment type="caution">
    <text evidence="1">The sequence shown here is derived from an EMBL/GenBank/DDBJ whole genome shotgun (WGS) entry which is preliminary data.</text>
</comment>
<accession>K3VVE8</accession>
<name>K3VVE8_FUSPC</name>
<organism evidence="1 2">
    <name type="scientific">Fusarium pseudograminearum (strain CS3096)</name>
    <name type="common">Wheat and barley crown-rot fungus</name>
    <dbReference type="NCBI Taxonomy" id="1028729"/>
    <lineage>
        <taxon>Eukaryota</taxon>
        <taxon>Fungi</taxon>
        <taxon>Dikarya</taxon>
        <taxon>Ascomycota</taxon>
        <taxon>Pezizomycotina</taxon>
        <taxon>Sordariomycetes</taxon>
        <taxon>Hypocreomycetidae</taxon>
        <taxon>Hypocreales</taxon>
        <taxon>Nectriaceae</taxon>
        <taxon>Fusarium</taxon>
    </lineage>
</organism>
<dbReference type="Proteomes" id="UP000007978">
    <property type="component" value="Chromosome 4"/>
</dbReference>
<feature type="non-terminal residue" evidence="1">
    <location>
        <position position="1"/>
    </location>
</feature>
<proteinExistence type="predicted"/>
<protein>
    <submittedName>
        <fullName evidence="1">Uncharacterized protein</fullName>
    </submittedName>
</protein>
<reference evidence="1 2" key="1">
    <citation type="journal article" date="2012" name="PLoS Pathog.">
        <title>Comparative pathogenomics reveals horizontally acquired novel virulence genes in fungi infecting cereal hosts.</title>
        <authorList>
            <person name="Gardiner D.M."/>
            <person name="McDonald M.C."/>
            <person name="Covarelli L."/>
            <person name="Solomon P.S."/>
            <person name="Rusu A.G."/>
            <person name="Marshall M."/>
            <person name="Kazan K."/>
            <person name="Chakraborty S."/>
            <person name="McDonald B.A."/>
            <person name="Manners J.M."/>
        </authorList>
    </citation>
    <scope>NUCLEOTIDE SEQUENCE [LARGE SCALE GENOMIC DNA]</scope>
    <source>
        <strain evidence="1 2">CS3096</strain>
    </source>
</reference>
<gene>
    <name evidence="1" type="ORF">FPSE_01427</name>
</gene>
<evidence type="ECO:0000313" key="1">
    <source>
        <dbReference type="EMBL" id="EKJ78393.1"/>
    </source>
</evidence>
<dbReference type="KEGG" id="fpu:FPSE_01427"/>
<keyword evidence="2" id="KW-1185">Reference proteome</keyword>